<dbReference type="Proteomes" id="UP001187734">
    <property type="component" value="Unassembled WGS sequence"/>
</dbReference>
<comment type="caution">
    <text evidence="2">The sequence shown here is derived from an EMBL/GenBank/DDBJ whole genome shotgun (WGS) entry which is preliminary data.</text>
</comment>
<evidence type="ECO:0000313" key="2">
    <source>
        <dbReference type="EMBL" id="SPJ72287.1"/>
    </source>
</evidence>
<sequence>MHANTILASALFAGATLIGNVSAGCYGAGLQLSIKDLKWHAQRACSGYDGKRGAFQGWFAANTYSKTCVEVGVGKVIMEVGNLNPNQGFDIKDSDCTKELHKVIDKCGGPFFSGGGRFDNSGWTFRVDPNDGNCNSGDYHNV</sequence>
<keyword evidence="3" id="KW-1185">Reference proteome</keyword>
<organism evidence="2 3">
    <name type="scientific">Fusarium torulosum</name>
    <dbReference type="NCBI Taxonomy" id="33205"/>
    <lineage>
        <taxon>Eukaryota</taxon>
        <taxon>Fungi</taxon>
        <taxon>Dikarya</taxon>
        <taxon>Ascomycota</taxon>
        <taxon>Pezizomycotina</taxon>
        <taxon>Sordariomycetes</taxon>
        <taxon>Hypocreomycetidae</taxon>
        <taxon>Hypocreales</taxon>
        <taxon>Nectriaceae</taxon>
        <taxon>Fusarium</taxon>
    </lineage>
</organism>
<evidence type="ECO:0000256" key="1">
    <source>
        <dbReference type="SAM" id="SignalP"/>
    </source>
</evidence>
<reference evidence="2" key="1">
    <citation type="submission" date="2018-03" db="EMBL/GenBank/DDBJ databases">
        <authorList>
            <person name="Guldener U."/>
        </authorList>
    </citation>
    <scope>NUCLEOTIDE SEQUENCE</scope>
</reference>
<feature type="signal peptide" evidence="1">
    <location>
        <begin position="1"/>
        <end position="23"/>
    </location>
</feature>
<feature type="chain" id="PRO_5042005865" description="Secreted protein" evidence="1">
    <location>
        <begin position="24"/>
        <end position="142"/>
    </location>
</feature>
<dbReference type="EMBL" id="ONZP01000056">
    <property type="protein sequence ID" value="SPJ72287.1"/>
    <property type="molecule type" value="Genomic_DNA"/>
</dbReference>
<dbReference type="AlphaFoldDB" id="A0AAE8SE73"/>
<proteinExistence type="predicted"/>
<gene>
    <name evidence="2" type="ORF">FTOL_02015</name>
</gene>
<accession>A0AAE8SE73</accession>
<protein>
    <recommendedName>
        <fullName evidence="4">Secreted protein</fullName>
    </recommendedName>
</protein>
<name>A0AAE8SE73_9HYPO</name>
<evidence type="ECO:0000313" key="3">
    <source>
        <dbReference type="Proteomes" id="UP001187734"/>
    </source>
</evidence>
<evidence type="ECO:0008006" key="4">
    <source>
        <dbReference type="Google" id="ProtNLM"/>
    </source>
</evidence>
<keyword evidence="1" id="KW-0732">Signal</keyword>